<evidence type="ECO:0000256" key="7">
    <source>
        <dbReference type="ARBA" id="ARBA00022840"/>
    </source>
</evidence>
<dbReference type="PROSITE" id="PS00617">
    <property type="entry name" value="RECF_1"/>
    <property type="match status" value="1"/>
</dbReference>
<evidence type="ECO:0000256" key="1">
    <source>
        <dbReference type="ARBA" id="ARBA00004496"/>
    </source>
</evidence>
<keyword evidence="9 10" id="KW-0227">DNA damage</keyword>
<dbReference type="PANTHER" id="PTHR32182:SF0">
    <property type="entry name" value="DNA REPLICATION AND REPAIR PROTEIN RECF"/>
    <property type="match status" value="1"/>
</dbReference>
<gene>
    <name evidence="9" type="primary">recF</name>
    <name evidence="12" type="ORF">SAMN05443662_0163</name>
</gene>
<evidence type="ECO:0000256" key="6">
    <source>
        <dbReference type="ARBA" id="ARBA00022741"/>
    </source>
</evidence>
<dbReference type="GO" id="GO:0005737">
    <property type="term" value="C:cytoplasm"/>
    <property type="evidence" value="ECO:0007669"/>
    <property type="project" value="UniProtKB-SubCell"/>
</dbReference>
<sequence>MARLEQLALTNFRCFEHLNWALAPGFNAVLGANAAGKTAIVEALWLLATGRSFRTARLNQVIRHQQNQAVVFAQVEGHRLGWSRTLQATTLRLDGQSVDTQAQLSKKLPLQLLTPESHRLLEEGPRLRRQYLDWGGFYHFSDFMAHWRPWRRALKQRNQALRLGQPLQAVQVWDGVLIQHGAALDVLRRAYLEEILPPLQRFVGALLPEVTASLSVHYRSGWRQGLTLAEALQESAPRDREQRTTTVGPHRADVRFRFDGVDAEVALSRGQQKLFVCALLLAQAKAFQQRHGRPVVMLIDDLPAELDADHRAHLLALLAEQGIQHVVTATDAALLPGVEQANTLQL</sequence>
<dbReference type="SUPFAM" id="SSF52540">
    <property type="entry name" value="P-loop containing nucleoside triphosphate hydrolases"/>
    <property type="match status" value="1"/>
</dbReference>
<keyword evidence="9 10" id="KW-0742">SOS response</keyword>
<dbReference type="InterPro" id="IPR003395">
    <property type="entry name" value="RecF/RecN/SMC_N"/>
</dbReference>
<dbReference type="InterPro" id="IPR001238">
    <property type="entry name" value="DNA-binding_RecF"/>
</dbReference>
<evidence type="ECO:0000256" key="5">
    <source>
        <dbReference type="ARBA" id="ARBA00022705"/>
    </source>
</evidence>
<dbReference type="OrthoDB" id="9803889at2"/>
<keyword evidence="13" id="KW-1185">Reference proteome</keyword>
<dbReference type="GO" id="GO:0009432">
    <property type="term" value="P:SOS response"/>
    <property type="evidence" value="ECO:0007669"/>
    <property type="project" value="UniProtKB-UniRule"/>
</dbReference>
<proteinExistence type="inferred from homology"/>
<dbReference type="STRING" id="364032.SAMN05443662_0163"/>
<evidence type="ECO:0000256" key="8">
    <source>
        <dbReference type="ARBA" id="ARBA00023125"/>
    </source>
</evidence>
<feature type="binding site" evidence="9">
    <location>
        <begin position="31"/>
        <end position="38"/>
    </location>
    <ligand>
        <name>ATP</name>
        <dbReference type="ChEBI" id="CHEBI:30616"/>
    </ligand>
</feature>
<dbReference type="Gene3D" id="3.40.50.300">
    <property type="entry name" value="P-loop containing nucleotide triphosphate hydrolases"/>
    <property type="match status" value="1"/>
</dbReference>
<evidence type="ECO:0000259" key="11">
    <source>
        <dbReference type="Pfam" id="PF02463"/>
    </source>
</evidence>
<comment type="function">
    <text evidence="9 10">The RecF protein is involved in DNA metabolism; it is required for DNA replication and normal SOS inducibility. RecF binds preferentially to single-stranded, linear DNA. It also seems to bind ATP.</text>
</comment>
<dbReference type="GO" id="GO:0005524">
    <property type="term" value="F:ATP binding"/>
    <property type="evidence" value="ECO:0007669"/>
    <property type="project" value="UniProtKB-UniRule"/>
</dbReference>
<dbReference type="Pfam" id="PF02463">
    <property type="entry name" value="SMC_N"/>
    <property type="match status" value="1"/>
</dbReference>
<dbReference type="InterPro" id="IPR042174">
    <property type="entry name" value="RecF_2"/>
</dbReference>
<evidence type="ECO:0000256" key="9">
    <source>
        <dbReference type="HAMAP-Rule" id="MF_00365"/>
    </source>
</evidence>
<dbReference type="PANTHER" id="PTHR32182">
    <property type="entry name" value="DNA REPLICATION AND REPAIR PROTEIN RECF"/>
    <property type="match status" value="1"/>
</dbReference>
<evidence type="ECO:0000313" key="13">
    <source>
        <dbReference type="Proteomes" id="UP000198461"/>
    </source>
</evidence>
<name>A0A1N6DI34_9GAMM</name>
<dbReference type="PROSITE" id="PS00618">
    <property type="entry name" value="RECF_2"/>
    <property type="match status" value="1"/>
</dbReference>
<keyword evidence="5 9" id="KW-0235">DNA replication</keyword>
<organism evidence="12 13">
    <name type="scientific">Sulfurivirga caldicuralii</name>
    <dbReference type="NCBI Taxonomy" id="364032"/>
    <lineage>
        <taxon>Bacteria</taxon>
        <taxon>Pseudomonadati</taxon>
        <taxon>Pseudomonadota</taxon>
        <taxon>Gammaproteobacteria</taxon>
        <taxon>Thiotrichales</taxon>
        <taxon>Piscirickettsiaceae</taxon>
        <taxon>Sulfurivirga</taxon>
    </lineage>
</organism>
<dbReference type="AlphaFoldDB" id="A0A1N6DI34"/>
<keyword evidence="8 9" id="KW-0238">DNA-binding</keyword>
<dbReference type="GO" id="GO:0003697">
    <property type="term" value="F:single-stranded DNA binding"/>
    <property type="evidence" value="ECO:0007669"/>
    <property type="project" value="UniProtKB-UniRule"/>
</dbReference>
<comment type="similarity">
    <text evidence="2 9 10">Belongs to the RecF family.</text>
</comment>
<dbReference type="EMBL" id="FSRE01000001">
    <property type="protein sequence ID" value="SIN70418.1"/>
    <property type="molecule type" value="Genomic_DNA"/>
</dbReference>
<accession>A0A1N6DI34</accession>
<keyword evidence="7 9" id="KW-0067">ATP-binding</keyword>
<evidence type="ECO:0000256" key="10">
    <source>
        <dbReference type="RuleBase" id="RU000578"/>
    </source>
</evidence>
<dbReference type="GO" id="GO:0006260">
    <property type="term" value="P:DNA replication"/>
    <property type="evidence" value="ECO:0007669"/>
    <property type="project" value="UniProtKB-UniRule"/>
</dbReference>
<dbReference type="NCBIfam" id="TIGR00611">
    <property type="entry name" value="recf"/>
    <property type="match status" value="1"/>
</dbReference>
<keyword evidence="6 9" id="KW-0547">Nucleotide-binding</keyword>
<dbReference type="InterPro" id="IPR027417">
    <property type="entry name" value="P-loop_NTPase"/>
</dbReference>
<dbReference type="GO" id="GO:0000731">
    <property type="term" value="P:DNA synthesis involved in DNA repair"/>
    <property type="evidence" value="ECO:0007669"/>
    <property type="project" value="TreeGrafter"/>
</dbReference>
<evidence type="ECO:0000313" key="12">
    <source>
        <dbReference type="EMBL" id="SIN70418.1"/>
    </source>
</evidence>
<dbReference type="Gene3D" id="1.20.1050.90">
    <property type="entry name" value="RecF/RecN/SMC, N-terminal domain"/>
    <property type="match status" value="1"/>
</dbReference>
<dbReference type="InterPro" id="IPR018078">
    <property type="entry name" value="DNA-binding_RecF_CS"/>
</dbReference>
<reference evidence="12 13" key="1">
    <citation type="submission" date="2016-11" db="EMBL/GenBank/DDBJ databases">
        <authorList>
            <person name="Jaros S."/>
            <person name="Januszkiewicz K."/>
            <person name="Wedrychowicz H."/>
        </authorList>
    </citation>
    <scope>NUCLEOTIDE SEQUENCE [LARGE SCALE GENOMIC DNA]</scope>
    <source>
        <strain evidence="12 13">DSM 17737</strain>
    </source>
</reference>
<evidence type="ECO:0000256" key="4">
    <source>
        <dbReference type="ARBA" id="ARBA00022490"/>
    </source>
</evidence>
<evidence type="ECO:0000256" key="2">
    <source>
        <dbReference type="ARBA" id="ARBA00008016"/>
    </source>
</evidence>
<dbReference type="HAMAP" id="MF_00365">
    <property type="entry name" value="RecF"/>
    <property type="match status" value="1"/>
</dbReference>
<dbReference type="RefSeq" id="WP_074200504.1">
    <property type="nucleotide sequence ID" value="NZ_FSRE01000001.1"/>
</dbReference>
<dbReference type="GO" id="GO:0006302">
    <property type="term" value="P:double-strand break repair"/>
    <property type="evidence" value="ECO:0007669"/>
    <property type="project" value="TreeGrafter"/>
</dbReference>
<keyword evidence="4 9" id="KW-0963">Cytoplasm</keyword>
<evidence type="ECO:0000256" key="3">
    <source>
        <dbReference type="ARBA" id="ARBA00020170"/>
    </source>
</evidence>
<protein>
    <recommendedName>
        <fullName evidence="3 9">DNA replication and repair protein RecF</fullName>
    </recommendedName>
</protein>
<keyword evidence="9 10" id="KW-0234">DNA repair</keyword>
<dbReference type="Proteomes" id="UP000198461">
    <property type="component" value="Unassembled WGS sequence"/>
</dbReference>
<comment type="subcellular location">
    <subcellularLocation>
        <location evidence="1 9 10">Cytoplasm</location>
    </subcellularLocation>
</comment>
<feature type="domain" description="RecF/RecN/SMC N-terminal" evidence="11">
    <location>
        <begin position="4"/>
        <end position="337"/>
    </location>
</feature>